<comment type="caution">
    <text evidence="12">The sequence shown here is derived from an EMBL/GenBank/DDBJ whole genome shotgun (WGS) entry which is preliminary data.</text>
</comment>
<sequence>MREVTASAPGKVNLLLRCGAPTDDGYHPLVTIFECLDVREYVTVRTSRSPGVRVTTTVHRPDGSIDEALGAELDALPGDSHLAVRAAKALQPLAAMGPWASTSAGLSITVEKHIPVAGGMAGGSADAAAALVACNELWQIGLNIDQLEAIARTLGADVPACLRGGITLGTGRGDHLRSLAEPAEPRHWVMITFAQGLSTPEVFGALDALGGPLGKDGTHAWGELDEPQDTECALYSGGPRELAAVLDNDLYCAARTIRPELERVLDAARQAGALAAILSGSGPTCAALAENEAHAHALADTLTSHPLRAEGVIKDLHVVSGPAPGARIEAAHAH</sequence>
<dbReference type="InterPro" id="IPR036554">
    <property type="entry name" value="GHMP_kinase_C_sf"/>
</dbReference>
<feature type="binding site" evidence="9">
    <location>
        <begin position="115"/>
        <end position="125"/>
    </location>
    <ligand>
        <name>ATP</name>
        <dbReference type="ChEBI" id="CHEBI:30616"/>
    </ligand>
</feature>
<dbReference type="SUPFAM" id="SSF55060">
    <property type="entry name" value="GHMP Kinase, C-terminal domain"/>
    <property type="match status" value="1"/>
</dbReference>
<dbReference type="NCBIfam" id="NF002870">
    <property type="entry name" value="PRK03188.1"/>
    <property type="match status" value="1"/>
</dbReference>
<evidence type="ECO:0000256" key="2">
    <source>
        <dbReference type="ARBA" id="ARBA00012052"/>
    </source>
</evidence>
<proteinExistence type="inferred from homology"/>
<dbReference type="Pfam" id="PF08544">
    <property type="entry name" value="GHMP_kinases_C"/>
    <property type="match status" value="1"/>
</dbReference>
<dbReference type="InterPro" id="IPR006204">
    <property type="entry name" value="GHMP_kinase_N_dom"/>
</dbReference>
<dbReference type="InterPro" id="IPR020568">
    <property type="entry name" value="Ribosomal_Su5_D2-typ_SF"/>
</dbReference>
<evidence type="ECO:0000256" key="4">
    <source>
        <dbReference type="ARBA" id="ARBA00022679"/>
    </source>
</evidence>
<gene>
    <name evidence="9" type="primary">ispE</name>
    <name evidence="12" type="ORF">EII11_09400</name>
</gene>
<evidence type="ECO:0000259" key="11">
    <source>
        <dbReference type="Pfam" id="PF08544"/>
    </source>
</evidence>
<evidence type="ECO:0000256" key="3">
    <source>
        <dbReference type="ARBA" id="ARBA00017473"/>
    </source>
</evidence>
<dbReference type="GO" id="GO:0019288">
    <property type="term" value="P:isopentenyl diphosphate biosynthetic process, methylerythritol 4-phosphate pathway"/>
    <property type="evidence" value="ECO:0007669"/>
    <property type="project" value="UniProtKB-UniRule"/>
</dbReference>
<dbReference type="HAMAP" id="MF_00061">
    <property type="entry name" value="IspE"/>
    <property type="match status" value="1"/>
</dbReference>
<dbReference type="InterPro" id="IPR014721">
    <property type="entry name" value="Ribsml_uS5_D2-typ_fold_subgr"/>
</dbReference>
<evidence type="ECO:0000313" key="13">
    <source>
        <dbReference type="Proteomes" id="UP000280444"/>
    </source>
</evidence>
<dbReference type="GO" id="GO:0050515">
    <property type="term" value="F:4-(cytidine 5'-diphospho)-2-C-methyl-D-erythritol kinase activity"/>
    <property type="evidence" value="ECO:0007669"/>
    <property type="project" value="UniProtKB-UniRule"/>
</dbReference>
<feature type="active site" evidence="9">
    <location>
        <position position="11"/>
    </location>
</feature>
<dbReference type="PIRSF" id="PIRSF010376">
    <property type="entry name" value="IspE"/>
    <property type="match status" value="1"/>
</dbReference>
<evidence type="ECO:0000256" key="6">
    <source>
        <dbReference type="ARBA" id="ARBA00022777"/>
    </source>
</evidence>
<evidence type="ECO:0000256" key="7">
    <source>
        <dbReference type="ARBA" id="ARBA00022840"/>
    </source>
</evidence>
<dbReference type="Gene3D" id="3.30.70.890">
    <property type="entry name" value="GHMP kinase, C-terminal domain"/>
    <property type="match status" value="1"/>
</dbReference>
<dbReference type="InterPro" id="IPR013750">
    <property type="entry name" value="GHMP_kinase_C_dom"/>
</dbReference>
<dbReference type="PANTHER" id="PTHR43527:SF2">
    <property type="entry name" value="4-DIPHOSPHOCYTIDYL-2-C-METHYL-D-ERYTHRITOL KINASE, CHLOROPLASTIC"/>
    <property type="match status" value="1"/>
</dbReference>
<evidence type="ECO:0000256" key="5">
    <source>
        <dbReference type="ARBA" id="ARBA00022741"/>
    </source>
</evidence>
<evidence type="ECO:0000256" key="1">
    <source>
        <dbReference type="ARBA" id="ARBA00009684"/>
    </source>
</evidence>
<dbReference type="Gene3D" id="3.30.230.10">
    <property type="match status" value="1"/>
</dbReference>
<keyword evidence="9" id="KW-0414">Isoprene biosynthesis</keyword>
<comment type="similarity">
    <text evidence="1 9">Belongs to the GHMP kinase family. IspE subfamily.</text>
</comment>
<dbReference type="Proteomes" id="UP000280444">
    <property type="component" value="Unassembled WGS sequence"/>
</dbReference>
<reference evidence="12 13" key="1">
    <citation type="submission" date="2018-11" db="EMBL/GenBank/DDBJ databases">
        <title>Genomes From Bacteria Associated with the Canine Oral Cavity: a Test Case for Automated Genome-Based Taxonomic Assignment.</title>
        <authorList>
            <person name="Coil D.A."/>
            <person name="Jospin G."/>
            <person name="Darling A.E."/>
            <person name="Wallis C."/>
            <person name="Davis I.J."/>
            <person name="Harris S."/>
            <person name="Eisen J.A."/>
            <person name="Holcombe L.J."/>
            <person name="O'Flynn C."/>
        </authorList>
    </citation>
    <scope>NUCLEOTIDE SEQUENCE [LARGE SCALE GENOMIC DNA]</scope>
    <source>
        <strain evidence="12 13">OH770</strain>
    </source>
</reference>
<comment type="function">
    <text evidence="9">Catalyzes the phosphorylation of the position 2 hydroxy group of 4-diphosphocytidyl-2C-methyl-D-erythritol.</text>
</comment>
<dbReference type="EMBL" id="RQZF01000012">
    <property type="protein sequence ID" value="RRC94634.1"/>
    <property type="molecule type" value="Genomic_DNA"/>
</dbReference>
<evidence type="ECO:0000256" key="8">
    <source>
        <dbReference type="ARBA" id="ARBA00032554"/>
    </source>
</evidence>
<dbReference type="SUPFAM" id="SSF54211">
    <property type="entry name" value="Ribosomal protein S5 domain 2-like"/>
    <property type="match status" value="1"/>
</dbReference>
<feature type="domain" description="GHMP kinase C-terminal" evidence="11">
    <location>
        <begin position="240"/>
        <end position="304"/>
    </location>
</feature>
<dbReference type="NCBIfam" id="TIGR00154">
    <property type="entry name" value="ispE"/>
    <property type="match status" value="1"/>
</dbReference>
<feature type="active site" evidence="9">
    <location>
        <position position="157"/>
    </location>
</feature>
<evidence type="ECO:0000259" key="10">
    <source>
        <dbReference type="Pfam" id="PF00288"/>
    </source>
</evidence>
<dbReference type="Pfam" id="PF00288">
    <property type="entry name" value="GHMP_kinases_N"/>
    <property type="match status" value="1"/>
</dbReference>
<feature type="domain" description="GHMP kinase N-terminal" evidence="10">
    <location>
        <begin position="82"/>
        <end position="165"/>
    </location>
</feature>
<keyword evidence="13" id="KW-1185">Reference proteome</keyword>
<dbReference type="GO" id="GO:0005524">
    <property type="term" value="F:ATP binding"/>
    <property type="evidence" value="ECO:0007669"/>
    <property type="project" value="UniProtKB-UniRule"/>
</dbReference>
<dbReference type="PANTHER" id="PTHR43527">
    <property type="entry name" value="4-DIPHOSPHOCYTIDYL-2-C-METHYL-D-ERYTHRITOL KINASE, CHLOROPLASTIC"/>
    <property type="match status" value="1"/>
</dbReference>
<keyword evidence="5 9" id="KW-0547">Nucleotide-binding</keyword>
<comment type="pathway">
    <text evidence="9">Isoprenoid biosynthesis; isopentenyl diphosphate biosynthesis via DXP pathway; isopentenyl diphosphate from 1-deoxy-D-xylulose 5-phosphate: step 3/6.</text>
</comment>
<dbReference type="InterPro" id="IPR004424">
    <property type="entry name" value="IspE"/>
</dbReference>
<dbReference type="GO" id="GO:0016114">
    <property type="term" value="P:terpenoid biosynthetic process"/>
    <property type="evidence" value="ECO:0007669"/>
    <property type="project" value="UniProtKB-UniRule"/>
</dbReference>
<name>A0A3P1SC52_9ACTO</name>
<dbReference type="RefSeq" id="WP_124872018.1">
    <property type="nucleotide sequence ID" value="NZ_RQZF01000012.1"/>
</dbReference>
<dbReference type="AlphaFoldDB" id="A0A3P1SC52"/>
<protein>
    <recommendedName>
        <fullName evidence="3 9">4-diphosphocytidyl-2-C-methyl-D-erythritol kinase</fullName>
        <shortName evidence="9">CMK</shortName>
        <ecNumber evidence="2 9">2.7.1.148</ecNumber>
    </recommendedName>
    <alternativeName>
        <fullName evidence="8 9">4-(cytidine-5'-diphospho)-2-C-methyl-D-erythritol kinase</fullName>
    </alternativeName>
</protein>
<dbReference type="UniPathway" id="UPA00056">
    <property type="reaction ID" value="UER00094"/>
</dbReference>
<accession>A0A3P1SC52</accession>
<keyword evidence="6 9" id="KW-0418">Kinase</keyword>
<evidence type="ECO:0000256" key="9">
    <source>
        <dbReference type="HAMAP-Rule" id="MF_00061"/>
    </source>
</evidence>
<evidence type="ECO:0000313" key="12">
    <source>
        <dbReference type="EMBL" id="RRC94634.1"/>
    </source>
</evidence>
<dbReference type="EC" id="2.7.1.148" evidence="2 9"/>
<keyword evidence="4 9" id="KW-0808">Transferase</keyword>
<dbReference type="OrthoDB" id="3173073at2"/>
<organism evidence="12 13">
    <name type="scientific">Schaalia canis</name>
    <dbReference type="NCBI Taxonomy" id="100469"/>
    <lineage>
        <taxon>Bacteria</taxon>
        <taxon>Bacillati</taxon>
        <taxon>Actinomycetota</taxon>
        <taxon>Actinomycetes</taxon>
        <taxon>Actinomycetales</taxon>
        <taxon>Actinomycetaceae</taxon>
        <taxon>Schaalia</taxon>
    </lineage>
</organism>
<comment type="catalytic activity">
    <reaction evidence="9">
        <text>4-CDP-2-C-methyl-D-erythritol + ATP = 4-CDP-2-C-methyl-D-erythritol 2-phosphate + ADP + H(+)</text>
        <dbReference type="Rhea" id="RHEA:18437"/>
        <dbReference type="ChEBI" id="CHEBI:15378"/>
        <dbReference type="ChEBI" id="CHEBI:30616"/>
        <dbReference type="ChEBI" id="CHEBI:57823"/>
        <dbReference type="ChEBI" id="CHEBI:57919"/>
        <dbReference type="ChEBI" id="CHEBI:456216"/>
        <dbReference type="EC" id="2.7.1.148"/>
    </reaction>
</comment>
<keyword evidence="7 9" id="KW-0067">ATP-binding</keyword>